<feature type="domain" description="EF-hand" evidence="2">
    <location>
        <begin position="137"/>
        <end position="172"/>
    </location>
</feature>
<evidence type="ECO:0000313" key="3">
    <source>
        <dbReference type="EMBL" id="CAB9510089.1"/>
    </source>
</evidence>
<dbReference type="EMBL" id="CAICTM010000418">
    <property type="protein sequence ID" value="CAB9510089.1"/>
    <property type="molecule type" value="Genomic_DNA"/>
</dbReference>
<evidence type="ECO:0000256" key="1">
    <source>
        <dbReference type="ARBA" id="ARBA00022837"/>
    </source>
</evidence>
<feature type="domain" description="EF-hand" evidence="2">
    <location>
        <begin position="69"/>
        <end position="104"/>
    </location>
</feature>
<dbReference type="PROSITE" id="PS00018">
    <property type="entry name" value="EF_HAND_1"/>
    <property type="match status" value="3"/>
</dbReference>
<dbReference type="GO" id="GO:0005829">
    <property type="term" value="C:cytosol"/>
    <property type="evidence" value="ECO:0007669"/>
    <property type="project" value="TreeGrafter"/>
</dbReference>
<dbReference type="PANTHER" id="PTHR19972:SF10">
    <property type="entry name" value="CALBINDIN-32"/>
    <property type="match status" value="1"/>
</dbReference>
<protein>
    <recommendedName>
        <fullName evidence="2">EF-hand domain-containing protein</fullName>
    </recommendedName>
</protein>
<dbReference type="InterPro" id="IPR011992">
    <property type="entry name" value="EF-hand-dom_pair"/>
</dbReference>
<evidence type="ECO:0000313" key="4">
    <source>
        <dbReference type="Proteomes" id="UP001153069"/>
    </source>
</evidence>
<dbReference type="PROSITE" id="PS50222">
    <property type="entry name" value="EF_HAND_2"/>
    <property type="match status" value="4"/>
</dbReference>
<dbReference type="GO" id="GO:0051480">
    <property type="term" value="P:regulation of cytosolic calcium ion concentration"/>
    <property type="evidence" value="ECO:0007669"/>
    <property type="project" value="TreeGrafter"/>
</dbReference>
<keyword evidence="4" id="KW-1185">Reference proteome</keyword>
<dbReference type="InterPro" id="IPR018247">
    <property type="entry name" value="EF_Hand_1_Ca_BS"/>
</dbReference>
<dbReference type="InterPro" id="IPR002048">
    <property type="entry name" value="EF_hand_dom"/>
</dbReference>
<dbReference type="Gene3D" id="1.10.238.10">
    <property type="entry name" value="EF-hand"/>
    <property type="match status" value="2"/>
</dbReference>
<dbReference type="SMART" id="SM00054">
    <property type="entry name" value="EFh"/>
    <property type="match status" value="4"/>
</dbReference>
<name>A0A9N8DZP2_9STRA</name>
<accession>A0A9N8DZP2</accession>
<proteinExistence type="predicted"/>
<dbReference type="OrthoDB" id="191686at2759"/>
<organism evidence="3 4">
    <name type="scientific">Seminavis robusta</name>
    <dbReference type="NCBI Taxonomy" id="568900"/>
    <lineage>
        <taxon>Eukaryota</taxon>
        <taxon>Sar</taxon>
        <taxon>Stramenopiles</taxon>
        <taxon>Ochrophyta</taxon>
        <taxon>Bacillariophyta</taxon>
        <taxon>Bacillariophyceae</taxon>
        <taxon>Bacillariophycidae</taxon>
        <taxon>Naviculales</taxon>
        <taxon>Naviculaceae</taxon>
        <taxon>Seminavis</taxon>
    </lineage>
</organism>
<gene>
    <name evidence="3" type="ORF">SEMRO_419_G139180.1</name>
</gene>
<sequence>MALTASTANAFLSTTSRPQATSTTLSVAASIDLMQETDAIFDSIDINQDGTITREELCNHLTDTMGYAPDSAQCRYLFDAVDGDSSGEISKDELRAAFFQNDGSMTRLYTAFGMGGVRIENAPSFPDRVLETDGPLSLDDLADMAFDLIDVDRSGTIEPDELRQHVVAVTGDKKGTEAQTQEYVDTIFSVLDRNLDGVVNREEMRDAFQQHDSRFLYSTLGLPVYKKRNMM</sequence>
<dbReference type="PANTHER" id="PTHR19972">
    <property type="entry name" value="CALBINDIN"/>
    <property type="match status" value="1"/>
</dbReference>
<dbReference type="GO" id="GO:0005634">
    <property type="term" value="C:nucleus"/>
    <property type="evidence" value="ECO:0007669"/>
    <property type="project" value="TreeGrafter"/>
</dbReference>
<comment type="caution">
    <text evidence="3">The sequence shown here is derived from an EMBL/GenBank/DDBJ whole genome shotgun (WGS) entry which is preliminary data.</text>
</comment>
<dbReference type="SUPFAM" id="SSF47473">
    <property type="entry name" value="EF-hand"/>
    <property type="match status" value="1"/>
</dbReference>
<reference evidence="3" key="1">
    <citation type="submission" date="2020-06" db="EMBL/GenBank/DDBJ databases">
        <authorList>
            <consortium name="Plant Systems Biology data submission"/>
        </authorList>
    </citation>
    <scope>NUCLEOTIDE SEQUENCE</scope>
    <source>
        <strain evidence="3">D6</strain>
    </source>
</reference>
<feature type="domain" description="EF-hand" evidence="2">
    <location>
        <begin position="32"/>
        <end position="67"/>
    </location>
</feature>
<evidence type="ECO:0000259" key="2">
    <source>
        <dbReference type="PROSITE" id="PS50222"/>
    </source>
</evidence>
<dbReference type="Pfam" id="PF13499">
    <property type="entry name" value="EF-hand_7"/>
    <property type="match status" value="2"/>
</dbReference>
<dbReference type="Proteomes" id="UP001153069">
    <property type="component" value="Unassembled WGS sequence"/>
</dbReference>
<dbReference type="AlphaFoldDB" id="A0A9N8DZP2"/>
<dbReference type="CDD" id="cd00051">
    <property type="entry name" value="EFh"/>
    <property type="match status" value="2"/>
</dbReference>
<keyword evidence="1" id="KW-0106">Calcium</keyword>
<dbReference type="GO" id="GO:0005509">
    <property type="term" value="F:calcium ion binding"/>
    <property type="evidence" value="ECO:0007669"/>
    <property type="project" value="InterPro"/>
</dbReference>
<dbReference type="InterPro" id="IPR051001">
    <property type="entry name" value="Calbindin_Ca-bind"/>
</dbReference>
<feature type="domain" description="EF-hand" evidence="2">
    <location>
        <begin position="179"/>
        <end position="214"/>
    </location>
</feature>